<reference evidence="1 2" key="1">
    <citation type="submission" date="2016-10" db="EMBL/GenBank/DDBJ databases">
        <authorList>
            <person name="de Groot N.N."/>
        </authorList>
    </citation>
    <scope>NUCLEOTIDE SEQUENCE [LARGE SCALE GENOMIC DNA]</scope>
    <source>
        <strain evidence="1 2">DSM 29433</strain>
    </source>
</reference>
<dbReference type="AlphaFoldDB" id="A0A1I6LW17"/>
<sequence>MPPLFVDYIESFLPDAATRRKRVGAIKRGDSASRTDNPCADL</sequence>
<name>A0A1I6LW17_9RHOB</name>
<proteinExistence type="predicted"/>
<evidence type="ECO:0000313" key="2">
    <source>
        <dbReference type="Proteomes" id="UP000198926"/>
    </source>
</evidence>
<evidence type="ECO:0000313" key="1">
    <source>
        <dbReference type="EMBL" id="SFS07623.1"/>
    </source>
</evidence>
<keyword evidence="2" id="KW-1185">Reference proteome</keyword>
<dbReference type="EMBL" id="FOZM01000001">
    <property type="protein sequence ID" value="SFS07623.1"/>
    <property type="molecule type" value="Genomic_DNA"/>
</dbReference>
<accession>A0A1I6LW17</accession>
<organism evidence="1 2">
    <name type="scientific">Yoonia litorea</name>
    <dbReference type="NCBI Taxonomy" id="1123755"/>
    <lineage>
        <taxon>Bacteria</taxon>
        <taxon>Pseudomonadati</taxon>
        <taxon>Pseudomonadota</taxon>
        <taxon>Alphaproteobacteria</taxon>
        <taxon>Rhodobacterales</taxon>
        <taxon>Paracoccaceae</taxon>
        <taxon>Yoonia</taxon>
    </lineage>
</organism>
<gene>
    <name evidence="1" type="ORF">SAMN05444714_0949</name>
</gene>
<dbReference type="Proteomes" id="UP000198926">
    <property type="component" value="Unassembled WGS sequence"/>
</dbReference>
<protein>
    <submittedName>
        <fullName evidence="1">Uncharacterized protein</fullName>
    </submittedName>
</protein>